<dbReference type="SMART" id="SM00448">
    <property type="entry name" value="REC"/>
    <property type="match status" value="1"/>
</dbReference>
<evidence type="ECO:0000313" key="13">
    <source>
        <dbReference type="EMBL" id="MBC8609623.1"/>
    </source>
</evidence>
<dbReference type="EMBL" id="JACRTL010000001">
    <property type="protein sequence ID" value="MBC8609623.1"/>
    <property type="molecule type" value="Genomic_DNA"/>
</dbReference>
<keyword evidence="14" id="KW-1185">Reference proteome</keyword>
<dbReference type="SMART" id="SM00342">
    <property type="entry name" value="HTH_ARAC"/>
    <property type="match status" value="1"/>
</dbReference>
<evidence type="ECO:0000259" key="11">
    <source>
        <dbReference type="PROSITE" id="PS01124"/>
    </source>
</evidence>
<dbReference type="InterPro" id="IPR009057">
    <property type="entry name" value="Homeodomain-like_sf"/>
</dbReference>
<feature type="modified residue" description="4-aspartylphosphate" evidence="10">
    <location>
        <position position="55"/>
    </location>
</feature>
<name>A0A8J6P9N9_9FIRM</name>
<feature type="domain" description="HTH araC/xylS-type" evidence="11">
    <location>
        <begin position="170"/>
        <end position="269"/>
    </location>
</feature>
<evidence type="ECO:0000259" key="12">
    <source>
        <dbReference type="PROSITE" id="PS50110"/>
    </source>
</evidence>
<keyword evidence="5" id="KW-0902">Two-component regulatory system</keyword>
<proteinExistence type="predicted"/>
<dbReference type="AlphaFoldDB" id="A0A8J6P9N9"/>
<keyword evidence="4 10" id="KW-0597">Phosphoprotein</keyword>
<gene>
    <name evidence="13" type="ORF">H8702_00625</name>
</gene>
<dbReference type="SUPFAM" id="SSF46689">
    <property type="entry name" value="Homeodomain-like"/>
    <property type="match status" value="1"/>
</dbReference>
<comment type="function">
    <text evidence="9">May play the central regulatory role in sporulation. It may be an element of the effector pathway responsible for the activation of sporulation genes in response to nutritional stress. Spo0A may act in concert with spo0H (a sigma factor) to control the expression of some genes that are critical to the sporulation process.</text>
</comment>
<evidence type="ECO:0000256" key="10">
    <source>
        <dbReference type="PROSITE-ProRule" id="PRU00169"/>
    </source>
</evidence>
<keyword evidence="8" id="KW-0804">Transcription</keyword>
<dbReference type="PANTHER" id="PTHR42713">
    <property type="entry name" value="HISTIDINE KINASE-RELATED"/>
    <property type="match status" value="1"/>
</dbReference>
<accession>A0A8J6P9N9</accession>
<dbReference type="GO" id="GO:0003700">
    <property type="term" value="F:DNA-binding transcription factor activity"/>
    <property type="evidence" value="ECO:0007669"/>
    <property type="project" value="InterPro"/>
</dbReference>
<dbReference type="InterPro" id="IPR011006">
    <property type="entry name" value="CheY-like_superfamily"/>
</dbReference>
<keyword evidence="6" id="KW-0805">Transcription regulation</keyword>
<dbReference type="Proteomes" id="UP000632659">
    <property type="component" value="Unassembled WGS sequence"/>
</dbReference>
<dbReference type="PROSITE" id="PS50110">
    <property type="entry name" value="RESPONSE_REGULATORY"/>
    <property type="match status" value="1"/>
</dbReference>
<keyword evidence="7" id="KW-0238">DNA-binding</keyword>
<protein>
    <recommendedName>
        <fullName evidence="2">Stage 0 sporulation protein A homolog</fullName>
    </recommendedName>
</protein>
<dbReference type="Pfam" id="PF00072">
    <property type="entry name" value="Response_reg"/>
    <property type="match status" value="1"/>
</dbReference>
<dbReference type="GO" id="GO:0000160">
    <property type="term" value="P:phosphorelay signal transduction system"/>
    <property type="evidence" value="ECO:0007669"/>
    <property type="project" value="UniProtKB-KW"/>
</dbReference>
<comment type="subcellular location">
    <subcellularLocation>
        <location evidence="1">Cytoplasm</location>
    </subcellularLocation>
</comment>
<evidence type="ECO:0000256" key="6">
    <source>
        <dbReference type="ARBA" id="ARBA00023015"/>
    </source>
</evidence>
<evidence type="ECO:0000256" key="7">
    <source>
        <dbReference type="ARBA" id="ARBA00023125"/>
    </source>
</evidence>
<dbReference type="Pfam" id="PF12833">
    <property type="entry name" value="HTH_18"/>
    <property type="match status" value="1"/>
</dbReference>
<dbReference type="PROSITE" id="PS01124">
    <property type="entry name" value="HTH_ARAC_FAMILY_2"/>
    <property type="match status" value="1"/>
</dbReference>
<evidence type="ECO:0000256" key="2">
    <source>
        <dbReference type="ARBA" id="ARBA00018672"/>
    </source>
</evidence>
<dbReference type="InterPro" id="IPR001789">
    <property type="entry name" value="Sig_transdc_resp-reg_receiver"/>
</dbReference>
<evidence type="ECO:0000256" key="3">
    <source>
        <dbReference type="ARBA" id="ARBA00022490"/>
    </source>
</evidence>
<evidence type="ECO:0000256" key="9">
    <source>
        <dbReference type="ARBA" id="ARBA00024867"/>
    </source>
</evidence>
<evidence type="ECO:0000256" key="4">
    <source>
        <dbReference type="ARBA" id="ARBA00022553"/>
    </source>
</evidence>
<evidence type="ECO:0000256" key="5">
    <source>
        <dbReference type="ARBA" id="ARBA00023012"/>
    </source>
</evidence>
<reference evidence="13" key="1">
    <citation type="submission" date="2020-08" db="EMBL/GenBank/DDBJ databases">
        <title>Genome public.</title>
        <authorList>
            <person name="Liu C."/>
            <person name="Sun Q."/>
        </authorList>
    </citation>
    <scope>NUCLEOTIDE SEQUENCE</scope>
    <source>
        <strain evidence="13">NSJ-15</strain>
    </source>
</reference>
<feature type="domain" description="Response regulatory" evidence="12">
    <location>
        <begin position="3"/>
        <end position="120"/>
    </location>
</feature>
<evidence type="ECO:0000256" key="1">
    <source>
        <dbReference type="ARBA" id="ARBA00004496"/>
    </source>
</evidence>
<dbReference type="InterPro" id="IPR051552">
    <property type="entry name" value="HptR"/>
</dbReference>
<dbReference type="Gene3D" id="3.40.50.2300">
    <property type="match status" value="1"/>
</dbReference>
<dbReference type="InterPro" id="IPR018060">
    <property type="entry name" value="HTH_AraC"/>
</dbReference>
<organism evidence="13 14">
    <name type="scientific">Massiliimalia timonensis</name>
    <dbReference type="NCBI Taxonomy" id="1987501"/>
    <lineage>
        <taxon>Bacteria</taxon>
        <taxon>Bacillati</taxon>
        <taxon>Bacillota</taxon>
        <taxon>Clostridia</taxon>
        <taxon>Eubacteriales</taxon>
        <taxon>Oscillospiraceae</taxon>
        <taxon>Massiliimalia</taxon>
    </lineage>
</organism>
<dbReference type="RefSeq" id="WP_154824760.1">
    <property type="nucleotide sequence ID" value="NZ_JACRTL010000001.1"/>
</dbReference>
<dbReference type="GO" id="GO:0043565">
    <property type="term" value="F:sequence-specific DNA binding"/>
    <property type="evidence" value="ECO:0007669"/>
    <property type="project" value="InterPro"/>
</dbReference>
<dbReference type="SUPFAM" id="SSF52172">
    <property type="entry name" value="CheY-like"/>
    <property type="match status" value="1"/>
</dbReference>
<dbReference type="PANTHER" id="PTHR42713:SF3">
    <property type="entry name" value="TRANSCRIPTIONAL REGULATORY PROTEIN HPTR"/>
    <property type="match status" value="1"/>
</dbReference>
<keyword evidence="3" id="KW-0963">Cytoplasm</keyword>
<dbReference type="GO" id="GO:0005737">
    <property type="term" value="C:cytoplasm"/>
    <property type="evidence" value="ECO:0007669"/>
    <property type="project" value="UniProtKB-SubCell"/>
</dbReference>
<evidence type="ECO:0000256" key="8">
    <source>
        <dbReference type="ARBA" id="ARBA00023163"/>
    </source>
</evidence>
<sequence>MLKVILVEDEFYIRETLKRTLDWNKEGYEIVDEAANGEQAVQKVKEHHPDLLLLDINLPDMDGFMVIAQLKREGLFPRIIITTGYDTFEFAKKAISYGVSDYLLKPVMSAELSCAIRKVSGQIHEERKEEKVFHQLTNDICKLVPLVDADVLKNNTQVVMDQKNDRAMIARIKQFVNENLSNEELNVEYVSQKLFLNLSYLSHVFKKETDQGLREYIFSQRMNHAYDLAVDSEKGLDEIAAMAGFKDANYFGKCFKKYFGISVSHIRKIQNKYKR</sequence>
<comment type="caution">
    <text evidence="13">The sequence shown here is derived from an EMBL/GenBank/DDBJ whole genome shotgun (WGS) entry which is preliminary data.</text>
</comment>
<evidence type="ECO:0000313" key="14">
    <source>
        <dbReference type="Proteomes" id="UP000632659"/>
    </source>
</evidence>
<dbReference type="CDD" id="cd17536">
    <property type="entry name" value="REC_YesN-like"/>
    <property type="match status" value="1"/>
</dbReference>
<dbReference type="Gene3D" id="1.10.10.60">
    <property type="entry name" value="Homeodomain-like"/>
    <property type="match status" value="2"/>
</dbReference>